<dbReference type="Pfam" id="PF01960">
    <property type="entry name" value="ArgJ"/>
    <property type="match status" value="1"/>
</dbReference>
<dbReference type="PANTHER" id="PTHR23100:SF0">
    <property type="entry name" value="ARGININE BIOSYNTHESIS BIFUNCTIONAL PROTEIN ARGJ, MITOCHONDRIAL"/>
    <property type="match status" value="1"/>
</dbReference>
<dbReference type="GO" id="GO:0006592">
    <property type="term" value="P:ornithine biosynthetic process"/>
    <property type="evidence" value="ECO:0007669"/>
    <property type="project" value="TreeGrafter"/>
</dbReference>
<sequence length="401" mass="42518">MTSSSEMNLPQKFQTAGIHCGIKSDTNKNDLALFVSEIPSVSAGVFTQNKVCGAPVIISRARVPSSTTRAVIMSSGNANTCTGKRGEEDANQMTSAVANLLECKMADVLVCSTGVIGHFLPMEKIDAGIPVLVKSLSATSSTFKEAACGMMTTDTFPKMATREIKIADKKVRITGAAKGAAMIAPNMATMLAVIMTDATLSTEEAGAMLRIAVNQSFNCISVDGHTSTSDTVILLANGAAKTGSLDETNRQNLQTQLNNLCTELAQAIIHDAEGADHFVTIDVTGLRTNQEAFCIAKEVAESALVKTAIAGNDPNWGRIVSAAGYAGVEFVETDISLVLNDILIYKEGTPVEYDAAAVSQSMKNNHEVTIHLEFKLGDASATFWTSDLTTQYVRLNSEQTT</sequence>
<dbReference type="EC" id="2.3.1.1" evidence="9"/>
<dbReference type="GO" id="GO:0004358">
    <property type="term" value="F:L-glutamate N-acetyltransferase activity, acting on acetyl-L-ornithine as donor"/>
    <property type="evidence" value="ECO:0007669"/>
    <property type="project" value="UniProtKB-EC"/>
</dbReference>
<keyword evidence="6 9" id="KW-0808">Transferase</keyword>
<dbReference type="AlphaFoldDB" id="A0A3B1E1R1"/>
<evidence type="ECO:0000256" key="4">
    <source>
        <dbReference type="ARBA" id="ARBA00022571"/>
    </source>
</evidence>
<name>A0A3B1E1R1_9ZZZZ</name>
<accession>A0A3B1E1R1</accession>
<keyword evidence="4" id="KW-0055">Arginine biosynthesis</keyword>
<evidence type="ECO:0000256" key="6">
    <source>
        <dbReference type="ARBA" id="ARBA00022679"/>
    </source>
</evidence>
<dbReference type="SUPFAM" id="SSF56266">
    <property type="entry name" value="DmpA/ArgJ-like"/>
    <property type="match status" value="1"/>
</dbReference>
<dbReference type="Gene3D" id="3.60.70.12">
    <property type="entry name" value="L-amino peptidase D-ALA esterase/amidase"/>
    <property type="match status" value="1"/>
</dbReference>
<organism evidence="9">
    <name type="scientific">hydrothermal vent metagenome</name>
    <dbReference type="NCBI Taxonomy" id="652676"/>
    <lineage>
        <taxon>unclassified sequences</taxon>
        <taxon>metagenomes</taxon>
        <taxon>ecological metagenomes</taxon>
    </lineage>
</organism>
<dbReference type="GO" id="GO:0006526">
    <property type="term" value="P:L-arginine biosynthetic process"/>
    <property type="evidence" value="ECO:0007669"/>
    <property type="project" value="UniProtKB-KW"/>
</dbReference>
<comment type="similarity">
    <text evidence="2">Belongs to the ArgJ family.</text>
</comment>
<evidence type="ECO:0000256" key="2">
    <source>
        <dbReference type="ARBA" id="ARBA00006774"/>
    </source>
</evidence>
<proteinExistence type="inferred from homology"/>
<dbReference type="FunFam" id="3.60.70.12:FF:000001">
    <property type="entry name" value="Arginine biosynthesis bifunctional protein ArgJ, chloroplastic"/>
    <property type="match status" value="1"/>
</dbReference>
<evidence type="ECO:0000256" key="3">
    <source>
        <dbReference type="ARBA" id="ARBA00022490"/>
    </source>
</evidence>
<evidence type="ECO:0000256" key="7">
    <source>
        <dbReference type="ARBA" id="ARBA00022813"/>
    </source>
</evidence>
<keyword evidence="3" id="KW-0963">Cytoplasm</keyword>
<dbReference type="InterPro" id="IPR042195">
    <property type="entry name" value="ArgJ_beta_C"/>
</dbReference>
<dbReference type="InterPro" id="IPR002813">
    <property type="entry name" value="Arg_biosynth_ArgJ"/>
</dbReference>
<dbReference type="EC" id="2.3.1.35" evidence="9"/>
<dbReference type="NCBIfam" id="TIGR00120">
    <property type="entry name" value="ArgJ"/>
    <property type="match status" value="1"/>
</dbReference>
<dbReference type="HAMAP" id="MF_01106">
    <property type="entry name" value="ArgJ"/>
    <property type="match status" value="1"/>
</dbReference>
<keyword evidence="5" id="KW-0028">Amino-acid biosynthesis</keyword>
<evidence type="ECO:0000313" key="9">
    <source>
        <dbReference type="EMBL" id="VAX42340.1"/>
    </source>
</evidence>
<keyword evidence="7" id="KW-0068">Autocatalytic cleavage</keyword>
<dbReference type="GO" id="GO:0005737">
    <property type="term" value="C:cytoplasm"/>
    <property type="evidence" value="ECO:0007669"/>
    <property type="project" value="UniProtKB-SubCell"/>
</dbReference>
<reference evidence="9" key="1">
    <citation type="submission" date="2018-06" db="EMBL/GenBank/DDBJ databases">
        <authorList>
            <person name="Zhirakovskaya E."/>
        </authorList>
    </citation>
    <scope>NUCLEOTIDE SEQUENCE</scope>
</reference>
<keyword evidence="8 9" id="KW-0012">Acyltransferase</keyword>
<dbReference type="GO" id="GO:0004042">
    <property type="term" value="F:L-glutamate N-acetyltransferase activity"/>
    <property type="evidence" value="ECO:0007669"/>
    <property type="project" value="TreeGrafter"/>
</dbReference>
<protein>
    <submittedName>
        <fullName evidence="9">Glutamate N-acetyltransferase @ N-acetylglutamate synthase</fullName>
        <ecNumber evidence="9">2.3.1.1</ecNumber>
        <ecNumber evidence="9">2.3.1.35</ecNumber>
    </submittedName>
</protein>
<dbReference type="CDD" id="cd02152">
    <property type="entry name" value="OAT"/>
    <property type="match status" value="1"/>
</dbReference>
<dbReference type="EMBL" id="UOGL01000646">
    <property type="protein sequence ID" value="VAX42340.1"/>
    <property type="molecule type" value="Genomic_DNA"/>
</dbReference>
<gene>
    <name evidence="9" type="ORF">MNBD_PLANCTO02-1816</name>
</gene>
<evidence type="ECO:0000256" key="5">
    <source>
        <dbReference type="ARBA" id="ARBA00022605"/>
    </source>
</evidence>
<dbReference type="PANTHER" id="PTHR23100">
    <property type="entry name" value="ARGININE BIOSYNTHESIS BIFUNCTIONAL PROTEIN ARGJ"/>
    <property type="match status" value="1"/>
</dbReference>
<comment type="subcellular location">
    <subcellularLocation>
        <location evidence="1">Cytoplasm</location>
    </subcellularLocation>
</comment>
<dbReference type="InterPro" id="IPR016117">
    <property type="entry name" value="ArgJ-like_dom_sf"/>
</dbReference>
<dbReference type="Gene3D" id="3.10.20.340">
    <property type="entry name" value="ArgJ beta chain, C-terminal domain"/>
    <property type="match status" value="1"/>
</dbReference>
<dbReference type="FunFam" id="3.10.20.340:FF:000003">
    <property type="entry name" value="Arginine biosynthesis bifunctional protein ArgJ"/>
    <property type="match status" value="1"/>
</dbReference>
<evidence type="ECO:0000256" key="8">
    <source>
        <dbReference type="ARBA" id="ARBA00023315"/>
    </source>
</evidence>
<dbReference type="NCBIfam" id="NF003802">
    <property type="entry name" value="PRK05388.1"/>
    <property type="match status" value="1"/>
</dbReference>
<evidence type="ECO:0000256" key="1">
    <source>
        <dbReference type="ARBA" id="ARBA00004496"/>
    </source>
</evidence>